<keyword evidence="2" id="KW-0732">Signal</keyword>
<evidence type="ECO:0000313" key="3">
    <source>
        <dbReference type="EMBL" id="CAK0884129.1"/>
    </source>
</evidence>
<keyword evidence="1" id="KW-0472">Membrane</keyword>
<sequence length="120" mass="12547">MAPRRGSLLSALVLAASFLALCQVRQAFVTTPAAPATRETRALAAAVAVLGLTTDPVFAAGSSPYDERQQEAANVFVGLVVFGLFAGVTISVALNKLYTENAVDKPDSTPKQLKGEDQII</sequence>
<evidence type="ECO:0000256" key="1">
    <source>
        <dbReference type="SAM" id="Phobius"/>
    </source>
</evidence>
<keyword evidence="4" id="KW-1185">Reference proteome</keyword>
<comment type="caution">
    <text evidence="3">The sequence shown here is derived from an EMBL/GenBank/DDBJ whole genome shotgun (WGS) entry which is preliminary data.</text>
</comment>
<feature type="signal peptide" evidence="2">
    <location>
        <begin position="1"/>
        <end position="27"/>
    </location>
</feature>
<evidence type="ECO:0000256" key="2">
    <source>
        <dbReference type="SAM" id="SignalP"/>
    </source>
</evidence>
<dbReference type="Proteomes" id="UP001189429">
    <property type="component" value="Unassembled WGS sequence"/>
</dbReference>
<feature type="transmembrane region" description="Helical" evidence="1">
    <location>
        <begin position="73"/>
        <end position="94"/>
    </location>
</feature>
<name>A0ABN9WFG4_9DINO</name>
<feature type="chain" id="PRO_5047124908" evidence="2">
    <location>
        <begin position="28"/>
        <end position="120"/>
    </location>
</feature>
<dbReference type="EMBL" id="CAUYUJ010018505">
    <property type="protein sequence ID" value="CAK0884129.1"/>
    <property type="molecule type" value="Genomic_DNA"/>
</dbReference>
<keyword evidence="1" id="KW-0812">Transmembrane</keyword>
<protein>
    <submittedName>
        <fullName evidence="3">Uncharacterized protein</fullName>
    </submittedName>
</protein>
<organism evidence="3 4">
    <name type="scientific">Prorocentrum cordatum</name>
    <dbReference type="NCBI Taxonomy" id="2364126"/>
    <lineage>
        <taxon>Eukaryota</taxon>
        <taxon>Sar</taxon>
        <taxon>Alveolata</taxon>
        <taxon>Dinophyceae</taxon>
        <taxon>Prorocentrales</taxon>
        <taxon>Prorocentraceae</taxon>
        <taxon>Prorocentrum</taxon>
    </lineage>
</organism>
<gene>
    <name evidence="3" type="ORF">PCOR1329_LOCUS66158</name>
</gene>
<proteinExistence type="predicted"/>
<keyword evidence="1" id="KW-1133">Transmembrane helix</keyword>
<accession>A0ABN9WFG4</accession>
<evidence type="ECO:0000313" key="4">
    <source>
        <dbReference type="Proteomes" id="UP001189429"/>
    </source>
</evidence>
<reference evidence="3" key="1">
    <citation type="submission" date="2023-10" db="EMBL/GenBank/DDBJ databases">
        <authorList>
            <person name="Chen Y."/>
            <person name="Shah S."/>
            <person name="Dougan E. K."/>
            <person name="Thang M."/>
            <person name="Chan C."/>
        </authorList>
    </citation>
    <scope>NUCLEOTIDE SEQUENCE [LARGE SCALE GENOMIC DNA]</scope>
</reference>